<evidence type="ECO:0000256" key="1">
    <source>
        <dbReference type="SAM" id="Coils"/>
    </source>
</evidence>
<feature type="coiled-coil region" evidence="1">
    <location>
        <begin position="545"/>
        <end position="618"/>
    </location>
</feature>
<feature type="compositionally biased region" description="Polar residues" evidence="2">
    <location>
        <begin position="469"/>
        <end position="496"/>
    </location>
</feature>
<feature type="coiled-coil region" evidence="1">
    <location>
        <begin position="235"/>
        <end position="310"/>
    </location>
</feature>
<name>A0A445EUV6_ARAHY</name>
<dbReference type="AlphaFoldDB" id="A0A445EUV6"/>
<evidence type="ECO:0000313" key="4">
    <source>
        <dbReference type="Proteomes" id="UP000289738"/>
    </source>
</evidence>
<dbReference type="EMBL" id="SDMP01000001">
    <property type="protein sequence ID" value="RYR79146.1"/>
    <property type="molecule type" value="Genomic_DNA"/>
</dbReference>
<protein>
    <submittedName>
        <fullName evidence="3">Uncharacterized protein</fullName>
    </submittedName>
</protein>
<feature type="region of interest" description="Disordered" evidence="2">
    <location>
        <begin position="175"/>
        <end position="212"/>
    </location>
</feature>
<feature type="compositionally biased region" description="Basic and acidic residues" evidence="2">
    <location>
        <begin position="200"/>
        <end position="212"/>
    </location>
</feature>
<sequence length="831" mass="96816">MDPNQLNSFFNYLQNFPQIPNIQQSQTSNSQVPNQNFTLPNSFQNPNPQNLSNFNFQALYNNQFPIFQPQNQNSQTPHFPFSSIFNPSIGNVTPTFLPASRHNSSGVGSFSNPSSQTPIQSNFANPHGLDAIDLNDDDIEDQRQDSIRHWHWKEDEMLINGWLNVSTDPLVETPLTNELGVDSPVRPQGSKKSKQKDKRKAQMSEDFSERKSSVVKQLSLVEDIKNVREKELMDREKEREQEKEHRAKIMAIKEKELQIQAAMKEQELQAQAAMKEKELQTQRYIKEMEIKVKEREMERMAKEREREMDMQILNADTSTMSEKRRALHEIACEKIVANASRHNSSGVGGSSNPSSQTPIQSSPNSQYSDFANPRGLDAIDLNDDDIEDRRILHRHDKGVVACKKRWYKINKAVAQFAGCYDQASRNIRSGSNADDIKELAYKLYSTNYGQKFTFERHWNMLRLEQKWRSQLPTQSGGSKRTKVSATGAYSSSSNPETPLADEPGVDSPVRPQGSKKSKRRGKGKAQMSEDFSKRKSSVVKKLSLMEDIKNVREKELMEREKEREEEKEHRAKMMAIKEKELQIQAAMKEQELQTQRYIKEMEIKAKEREMDMQILNADTSTMCEKRRALHEIACEKIMAKNFDDMFNEALYGKRRRQDNTLIDNWIDEWAINRNWDEFPTRDVHQDITHLVLVALLTHPLRLLYNLVQIRNIQILPTLKHRWLTNPVWTLPFADKDKKRASKKMSEDFSERKSSVVKKLSLMEDIKNVREKELMDRKKEREEEKEHRVKIIAIKEKNLQIQATMKEQELQVQAAMKEKELQIQRYIKEMDI</sequence>
<comment type="caution">
    <text evidence="3">The sequence shown here is derived from an EMBL/GenBank/DDBJ whole genome shotgun (WGS) entry which is preliminary data.</text>
</comment>
<feature type="compositionally biased region" description="Basic residues" evidence="2">
    <location>
        <begin position="189"/>
        <end position="199"/>
    </location>
</feature>
<feature type="region of interest" description="Disordered" evidence="2">
    <location>
        <begin position="469"/>
        <end position="536"/>
    </location>
</feature>
<dbReference type="PANTHER" id="PTHR45023">
    <property type="match status" value="1"/>
</dbReference>
<evidence type="ECO:0000313" key="3">
    <source>
        <dbReference type="EMBL" id="RYR79146.1"/>
    </source>
</evidence>
<proteinExistence type="predicted"/>
<gene>
    <name evidence="3" type="ORF">Ahy_A01g003997</name>
</gene>
<dbReference type="STRING" id="3818.A0A445EUV6"/>
<organism evidence="3 4">
    <name type="scientific">Arachis hypogaea</name>
    <name type="common">Peanut</name>
    <dbReference type="NCBI Taxonomy" id="3818"/>
    <lineage>
        <taxon>Eukaryota</taxon>
        <taxon>Viridiplantae</taxon>
        <taxon>Streptophyta</taxon>
        <taxon>Embryophyta</taxon>
        <taxon>Tracheophyta</taxon>
        <taxon>Spermatophyta</taxon>
        <taxon>Magnoliopsida</taxon>
        <taxon>eudicotyledons</taxon>
        <taxon>Gunneridae</taxon>
        <taxon>Pentapetalae</taxon>
        <taxon>rosids</taxon>
        <taxon>fabids</taxon>
        <taxon>Fabales</taxon>
        <taxon>Fabaceae</taxon>
        <taxon>Papilionoideae</taxon>
        <taxon>50 kb inversion clade</taxon>
        <taxon>dalbergioids sensu lato</taxon>
        <taxon>Dalbergieae</taxon>
        <taxon>Pterocarpus clade</taxon>
        <taxon>Arachis</taxon>
    </lineage>
</organism>
<feature type="region of interest" description="Disordered" evidence="2">
    <location>
        <begin position="341"/>
        <end position="374"/>
    </location>
</feature>
<reference evidence="3 4" key="1">
    <citation type="submission" date="2019-01" db="EMBL/GenBank/DDBJ databases">
        <title>Sequencing of cultivated peanut Arachis hypogaea provides insights into genome evolution and oil improvement.</title>
        <authorList>
            <person name="Chen X."/>
        </authorList>
    </citation>
    <scope>NUCLEOTIDE SEQUENCE [LARGE SCALE GENOMIC DNA]</scope>
    <source>
        <strain evidence="4">cv. Fuhuasheng</strain>
        <tissue evidence="3">Leaves</tissue>
    </source>
</reference>
<keyword evidence="1" id="KW-0175">Coiled coil</keyword>
<dbReference type="Proteomes" id="UP000289738">
    <property type="component" value="Chromosome A01"/>
</dbReference>
<keyword evidence="4" id="KW-1185">Reference proteome</keyword>
<feature type="compositionally biased region" description="Basic residues" evidence="2">
    <location>
        <begin position="513"/>
        <end position="523"/>
    </location>
</feature>
<accession>A0A445EUV6</accession>
<evidence type="ECO:0000256" key="2">
    <source>
        <dbReference type="SAM" id="MobiDB-lite"/>
    </source>
</evidence>
<dbReference type="PANTHER" id="PTHR45023:SF4">
    <property type="entry name" value="GLYCINE-RICH PROTEIN-RELATED"/>
    <property type="match status" value="1"/>
</dbReference>
<feature type="coiled-coil region" evidence="1">
    <location>
        <begin position="797"/>
        <end position="824"/>
    </location>
</feature>
<feature type="compositionally biased region" description="Polar residues" evidence="2">
    <location>
        <begin position="356"/>
        <end position="369"/>
    </location>
</feature>